<proteinExistence type="predicted"/>
<comment type="caution">
    <text evidence="3">The sequence shown here is derived from an EMBL/GenBank/DDBJ whole genome shotgun (WGS) entry which is preliminary data.</text>
</comment>
<feature type="region of interest" description="Disordered" evidence="1">
    <location>
        <begin position="231"/>
        <end position="251"/>
    </location>
</feature>
<gene>
    <name evidence="3" type="ORF">ACFPK1_12445</name>
</gene>
<evidence type="ECO:0000256" key="1">
    <source>
        <dbReference type="SAM" id="MobiDB-lite"/>
    </source>
</evidence>
<keyword evidence="4" id="KW-1185">Reference proteome</keyword>
<dbReference type="EMBL" id="JBHSKG010000005">
    <property type="protein sequence ID" value="MFC5139043.1"/>
    <property type="molecule type" value="Genomic_DNA"/>
</dbReference>
<organism evidence="3 4">
    <name type="scientific">Actinomycetospora rhizophila</name>
    <dbReference type="NCBI Taxonomy" id="1416876"/>
    <lineage>
        <taxon>Bacteria</taxon>
        <taxon>Bacillati</taxon>
        <taxon>Actinomycetota</taxon>
        <taxon>Actinomycetes</taxon>
        <taxon>Pseudonocardiales</taxon>
        <taxon>Pseudonocardiaceae</taxon>
        <taxon>Actinomycetospora</taxon>
    </lineage>
</organism>
<feature type="transmembrane region" description="Helical" evidence="2">
    <location>
        <begin position="205"/>
        <end position="224"/>
    </location>
</feature>
<keyword evidence="2" id="KW-0472">Membrane</keyword>
<feature type="transmembrane region" description="Helical" evidence="2">
    <location>
        <begin position="162"/>
        <end position="185"/>
    </location>
</feature>
<dbReference type="InterPro" id="IPR049713">
    <property type="entry name" value="Pr6Pr-like"/>
</dbReference>
<dbReference type="RefSeq" id="WP_378021234.1">
    <property type="nucleotide sequence ID" value="NZ_JBHSKG010000005.1"/>
</dbReference>
<feature type="transmembrane region" description="Helical" evidence="2">
    <location>
        <begin position="127"/>
        <end position="150"/>
    </location>
</feature>
<accession>A0ABV9ZBU1</accession>
<evidence type="ECO:0000313" key="4">
    <source>
        <dbReference type="Proteomes" id="UP001596175"/>
    </source>
</evidence>
<keyword evidence="2" id="KW-1133">Transmembrane helix</keyword>
<reference evidence="4" key="1">
    <citation type="journal article" date="2019" name="Int. J. Syst. Evol. Microbiol.">
        <title>The Global Catalogue of Microorganisms (GCM) 10K type strain sequencing project: providing services to taxonomists for standard genome sequencing and annotation.</title>
        <authorList>
            <consortium name="The Broad Institute Genomics Platform"/>
            <consortium name="The Broad Institute Genome Sequencing Center for Infectious Disease"/>
            <person name="Wu L."/>
            <person name="Ma J."/>
        </authorList>
    </citation>
    <scope>NUCLEOTIDE SEQUENCE [LARGE SCALE GENOMIC DNA]</scope>
    <source>
        <strain evidence="4">XZYJ18</strain>
    </source>
</reference>
<evidence type="ECO:0000313" key="3">
    <source>
        <dbReference type="EMBL" id="MFC5139043.1"/>
    </source>
</evidence>
<protein>
    <submittedName>
        <fullName evidence="3">Pr6Pr family membrane protein</fullName>
    </submittedName>
</protein>
<keyword evidence="2" id="KW-0812">Transmembrane</keyword>
<feature type="transmembrane region" description="Helical" evidence="2">
    <location>
        <begin position="99"/>
        <end position="121"/>
    </location>
</feature>
<name>A0ABV9ZBU1_9PSEU</name>
<evidence type="ECO:0000256" key="2">
    <source>
        <dbReference type="SAM" id="Phobius"/>
    </source>
</evidence>
<feature type="transmembrane region" description="Helical" evidence="2">
    <location>
        <begin position="21"/>
        <end position="43"/>
    </location>
</feature>
<dbReference type="Proteomes" id="UP001596175">
    <property type="component" value="Unassembled WGS sequence"/>
</dbReference>
<sequence>MTAVSTPSTSSSRRAGTASRLWHLLIAVDVGVALVIQLGLILTGGPDPNTGEAVASVGIGTRMIQTLSYFTIQSNILVLIVAITLVLDPHRDGRVWRILRLDALLGITITGLVFDLVLIRYVHPSGWQLAATIGFHYIAPWATLLGWLLFGPRPRIDRRTVAWAFLWPMAWIAYTFIRGALVGWYPYPFLDVVDIGYGASIRNTAFVLAVAIVLVAVFMVVDRFRTVGAGPRPGRGPRSGAPDARPSSATR</sequence>
<feature type="transmembrane region" description="Helical" evidence="2">
    <location>
        <begin position="63"/>
        <end position="87"/>
    </location>
</feature>
<dbReference type="NCBIfam" id="NF038065">
    <property type="entry name" value="Pr6Pr"/>
    <property type="match status" value="1"/>
</dbReference>